<dbReference type="NCBIfam" id="NF041079">
    <property type="entry name" value="CBASS_lipase"/>
    <property type="match status" value="1"/>
</dbReference>
<dbReference type="CDD" id="cd07199">
    <property type="entry name" value="Pat17_PNPLA8_PNPLA9_like"/>
    <property type="match status" value="1"/>
</dbReference>
<evidence type="ECO:0000256" key="3">
    <source>
        <dbReference type="PROSITE-ProRule" id="PRU01161"/>
    </source>
</evidence>
<evidence type="ECO:0000256" key="2">
    <source>
        <dbReference type="ARBA" id="ARBA00023098"/>
    </source>
</evidence>
<evidence type="ECO:0000259" key="4">
    <source>
        <dbReference type="PROSITE" id="PS51635"/>
    </source>
</evidence>
<dbReference type="EMBL" id="JBHSOG010000094">
    <property type="protein sequence ID" value="MFC5771446.1"/>
    <property type="molecule type" value="Genomic_DNA"/>
</dbReference>
<dbReference type="InterPro" id="IPR016035">
    <property type="entry name" value="Acyl_Trfase/lysoPLipase"/>
</dbReference>
<keyword evidence="2 3" id="KW-0443">Lipid metabolism</keyword>
<feature type="active site" description="Proton acceptor" evidence="3">
    <location>
        <position position="193"/>
    </location>
</feature>
<keyword evidence="3" id="KW-0378">Hydrolase</keyword>
<gene>
    <name evidence="5" type="ORF">ACFPTN_18870</name>
</gene>
<name>A0ABW1AWW7_9RHOO</name>
<proteinExistence type="inferred from homology"/>
<feature type="domain" description="PNPLA" evidence="4">
    <location>
        <begin position="8"/>
        <end position="206"/>
    </location>
</feature>
<reference evidence="6" key="1">
    <citation type="journal article" date="2019" name="Int. J. Syst. Evol. Microbiol.">
        <title>The Global Catalogue of Microorganisms (GCM) 10K type strain sequencing project: providing services to taxonomists for standard genome sequencing and annotation.</title>
        <authorList>
            <consortium name="The Broad Institute Genomics Platform"/>
            <consortium name="The Broad Institute Genome Sequencing Center for Infectious Disease"/>
            <person name="Wu L."/>
            <person name="Ma J."/>
        </authorList>
    </citation>
    <scope>NUCLEOTIDE SEQUENCE [LARGE SCALE GENOMIC DNA]</scope>
    <source>
        <strain evidence="6">SHR3</strain>
    </source>
</reference>
<dbReference type="Proteomes" id="UP001595974">
    <property type="component" value="Unassembled WGS sequence"/>
</dbReference>
<organism evidence="5 6">
    <name type="scientific">Thauera sinica</name>
    <dbReference type="NCBI Taxonomy" id="2665146"/>
    <lineage>
        <taxon>Bacteria</taxon>
        <taxon>Pseudomonadati</taxon>
        <taxon>Pseudomonadota</taxon>
        <taxon>Betaproteobacteria</taxon>
        <taxon>Rhodocyclales</taxon>
        <taxon>Zoogloeaceae</taxon>
        <taxon>Thauera</taxon>
    </lineage>
</organism>
<dbReference type="PANTHER" id="PTHR32176:SF92">
    <property type="entry name" value="XYLOSE ISOMERASE"/>
    <property type="match status" value="1"/>
</dbReference>
<keyword evidence="3" id="KW-0442">Lipid degradation</keyword>
<sequence>MRPRRRILALDGGGIKGVLEAAFLDAVETATGKRIADHFDLIAGTSTGGIIALGLGLGLSARDIVEFYVREGPRIFDQAEPIGANGIAQRCAAMLRKWRRRGQQLAWPKYEPDYLRVALTAAFGSKTLGESRLRLVIPAYHGDKDDLYVFKTRHHPRLQVDWRERAVDVALATAAAPTYFRAHVMPSGAPLIDGGIWANNPAGVAAVEARSILGWKDDDLFILSLGCTEEFFDVPISAGYKGLLLKSSELFMRGQSRAAAGTAKLLSGHTEAAPRYFRQQVAVPAGKFSLDRVEMIDRLRGLGASCARDALPTLQANFLDTPAEPFVPADVNDSAPRR</sequence>
<feature type="short sequence motif" description="GXGXXG" evidence="3">
    <location>
        <begin position="12"/>
        <end position="17"/>
    </location>
</feature>
<dbReference type="PANTHER" id="PTHR32176">
    <property type="entry name" value="XYLOSE ISOMERASE"/>
    <property type="match status" value="1"/>
</dbReference>
<evidence type="ECO:0000313" key="5">
    <source>
        <dbReference type="EMBL" id="MFC5771446.1"/>
    </source>
</evidence>
<dbReference type="PROSITE" id="PS51635">
    <property type="entry name" value="PNPLA"/>
    <property type="match status" value="1"/>
</dbReference>
<dbReference type="Pfam" id="PF01734">
    <property type="entry name" value="Patatin"/>
    <property type="match status" value="1"/>
</dbReference>
<protein>
    <submittedName>
        <fullName evidence="5">CBASS cGAMP-activated phospholipase</fullName>
    </submittedName>
</protein>
<comment type="caution">
    <text evidence="5">The sequence shown here is derived from an EMBL/GenBank/DDBJ whole genome shotgun (WGS) entry which is preliminary data.</text>
</comment>
<feature type="active site" description="Nucleophile" evidence="3">
    <location>
        <position position="46"/>
    </location>
</feature>
<feature type="short sequence motif" description="DGA/G" evidence="3">
    <location>
        <begin position="193"/>
        <end position="195"/>
    </location>
</feature>
<feature type="short sequence motif" description="GXSXG" evidence="3">
    <location>
        <begin position="44"/>
        <end position="48"/>
    </location>
</feature>
<evidence type="ECO:0000256" key="1">
    <source>
        <dbReference type="ARBA" id="ARBA00010240"/>
    </source>
</evidence>
<dbReference type="Gene3D" id="3.40.1090.10">
    <property type="entry name" value="Cytosolic phospholipase A2 catalytic domain"/>
    <property type="match status" value="1"/>
</dbReference>
<dbReference type="InterPro" id="IPR002641">
    <property type="entry name" value="PNPLA_dom"/>
</dbReference>
<comment type="similarity">
    <text evidence="1">Belongs to the patatin family.</text>
</comment>
<dbReference type="RefSeq" id="WP_096447937.1">
    <property type="nucleotide sequence ID" value="NZ_JBHSOG010000094.1"/>
</dbReference>
<dbReference type="SUPFAM" id="SSF52151">
    <property type="entry name" value="FabD/lysophospholipase-like"/>
    <property type="match status" value="1"/>
</dbReference>
<keyword evidence="6" id="KW-1185">Reference proteome</keyword>
<evidence type="ECO:0000313" key="6">
    <source>
        <dbReference type="Proteomes" id="UP001595974"/>
    </source>
</evidence>
<accession>A0ABW1AWW7</accession>